<keyword evidence="3 10" id="KW-0285">Flavoprotein</keyword>
<keyword evidence="7 10" id="KW-0460">Magnesium</keyword>
<reference evidence="13" key="1">
    <citation type="submission" date="2017-09" db="EMBL/GenBank/DDBJ databases">
        <title>Metaegenomics of thermophilic ammonia-oxidizing enrichment culture.</title>
        <authorList>
            <person name="Kato S."/>
            <person name="Suzuki K."/>
        </authorList>
    </citation>
    <scope>NUCLEOTIDE SEQUENCE [LARGE SCALE GENOMIC DNA]</scope>
</reference>
<gene>
    <name evidence="12" type="primary">apbE</name>
    <name evidence="12" type="ORF">HRbin22_00741</name>
</gene>
<evidence type="ECO:0000256" key="8">
    <source>
        <dbReference type="ARBA" id="ARBA00031306"/>
    </source>
</evidence>
<evidence type="ECO:0000256" key="2">
    <source>
        <dbReference type="ARBA" id="ARBA00016337"/>
    </source>
</evidence>
<dbReference type="GO" id="GO:0016740">
    <property type="term" value="F:transferase activity"/>
    <property type="evidence" value="ECO:0007669"/>
    <property type="project" value="UniProtKB-UniRule"/>
</dbReference>
<protein>
    <recommendedName>
        <fullName evidence="2 10">FAD:protein FMN transferase</fullName>
        <ecNumber evidence="1 10">2.7.1.180</ecNumber>
    </recommendedName>
    <alternativeName>
        <fullName evidence="8 10">Flavin transferase</fullName>
    </alternativeName>
</protein>
<evidence type="ECO:0000256" key="1">
    <source>
        <dbReference type="ARBA" id="ARBA00011955"/>
    </source>
</evidence>
<evidence type="ECO:0000256" key="10">
    <source>
        <dbReference type="PIRNR" id="PIRNR006268"/>
    </source>
</evidence>
<accession>A0A2H5Y4X9</accession>
<evidence type="ECO:0000256" key="6">
    <source>
        <dbReference type="ARBA" id="ARBA00022827"/>
    </source>
</evidence>
<dbReference type="EMBL" id="BEHY01000011">
    <property type="protein sequence ID" value="GBD08501.1"/>
    <property type="molecule type" value="Genomic_DNA"/>
</dbReference>
<proteinExistence type="inferred from homology"/>
<dbReference type="Pfam" id="PF02424">
    <property type="entry name" value="ApbE"/>
    <property type="match status" value="1"/>
</dbReference>
<keyword evidence="4 10" id="KW-0808">Transferase</keyword>
<evidence type="ECO:0000256" key="9">
    <source>
        <dbReference type="ARBA" id="ARBA00048540"/>
    </source>
</evidence>
<evidence type="ECO:0000313" key="13">
    <source>
        <dbReference type="Proteomes" id="UP000236642"/>
    </source>
</evidence>
<comment type="cofactor">
    <cofactor evidence="11">
        <name>Mg(2+)</name>
        <dbReference type="ChEBI" id="CHEBI:18420"/>
    </cofactor>
    <cofactor evidence="11">
        <name>Mn(2+)</name>
        <dbReference type="ChEBI" id="CHEBI:29035"/>
    </cofactor>
    <text evidence="11">Magnesium. Can also use manganese.</text>
</comment>
<evidence type="ECO:0000256" key="11">
    <source>
        <dbReference type="PIRSR" id="PIRSR006268-2"/>
    </source>
</evidence>
<comment type="catalytic activity">
    <reaction evidence="9 10">
        <text>L-threonyl-[protein] + FAD = FMN-L-threonyl-[protein] + AMP + H(+)</text>
        <dbReference type="Rhea" id="RHEA:36847"/>
        <dbReference type="Rhea" id="RHEA-COMP:11060"/>
        <dbReference type="Rhea" id="RHEA-COMP:11061"/>
        <dbReference type="ChEBI" id="CHEBI:15378"/>
        <dbReference type="ChEBI" id="CHEBI:30013"/>
        <dbReference type="ChEBI" id="CHEBI:57692"/>
        <dbReference type="ChEBI" id="CHEBI:74257"/>
        <dbReference type="ChEBI" id="CHEBI:456215"/>
        <dbReference type="EC" id="2.7.1.180"/>
    </reaction>
</comment>
<evidence type="ECO:0000256" key="5">
    <source>
        <dbReference type="ARBA" id="ARBA00022723"/>
    </source>
</evidence>
<dbReference type="PANTHER" id="PTHR30040:SF2">
    <property type="entry name" value="FAD:PROTEIN FMN TRANSFERASE"/>
    <property type="match status" value="1"/>
</dbReference>
<evidence type="ECO:0000313" key="12">
    <source>
        <dbReference type="EMBL" id="GBD08501.1"/>
    </source>
</evidence>
<keyword evidence="6 10" id="KW-0274">FAD</keyword>
<dbReference type="Proteomes" id="UP000236642">
    <property type="component" value="Unassembled WGS sequence"/>
</dbReference>
<dbReference type="GO" id="GO:0046872">
    <property type="term" value="F:metal ion binding"/>
    <property type="evidence" value="ECO:0007669"/>
    <property type="project" value="UniProtKB-UniRule"/>
</dbReference>
<dbReference type="PIRSF" id="PIRSF006268">
    <property type="entry name" value="ApbE"/>
    <property type="match status" value="1"/>
</dbReference>
<sequence length="313" mass="34800">MWQISFRAMGSHMKAMIDSDSPHAAAALEEVPRWFATWERCLSRFREDSELSRLNRSSGRSVRVSATLWKVLRAALLAAQLSDGLVVPTVLSALEAAGYDRSFEQVPERAVEEAMGERNTWPDAWRWIRLDPEQRTVRLPYGVRLDLGGIAKGWAADQAIRRLRPYGPALVDAGGDIAVSGPMASGQPWPIGVADPRADQRVPLRDPPLLGILRISCGGVATSGWDVRRWWRRGEEQHHLIDPRTGRPARTDVLTVTVVAPTAYEAEIAAKAVFLLGSREGLAWLERHPGMAGLIVRHDGELLWSSRWAMEPP</sequence>
<dbReference type="PANTHER" id="PTHR30040">
    <property type="entry name" value="THIAMINE BIOSYNTHESIS LIPOPROTEIN APBE"/>
    <property type="match status" value="1"/>
</dbReference>
<organism evidence="12 13">
    <name type="scientific">Candidatus Thermoflexus japonica</name>
    <dbReference type="NCBI Taxonomy" id="2035417"/>
    <lineage>
        <taxon>Bacteria</taxon>
        <taxon>Bacillati</taxon>
        <taxon>Chloroflexota</taxon>
        <taxon>Thermoflexia</taxon>
        <taxon>Thermoflexales</taxon>
        <taxon>Thermoflexaceae</taxon>
        <taxon>Thermoflexus</taxon>
    </lineage>
</organism>
<evidence type="ECO:0000256" key="3">
    <source>
        <dbReference type="ARBA" id="ARBA00022630"/>
    </source>
</evidence>
<dbReference type="EC" id="2.7.1.180" evidence="1 10"/>
<dbReference type="Gene3D" id="3.10.520.10">
    <property type="entry name" value="ApbE-like domains"/>
    <property type="match status" value="1"/>
</dbReference>
<comment type="similarity">
    <text evidence="10">Belongs to the ApbE family.</text>
</comment>
<name>A0A2H5Y4X9_9CHLR</name>
<evidence type="ECO:0000256" key="4">
    <source>
        <dbReference type="ARBA" id="ARBA00022679"/>
    </source>
</evidence>
<evidence type="ECO:0000256" key="7">
    <source>
        <dbReference type="ARBA" id="ARBA00022842"/>
    </source>
</evidence>
<dbReference type="InterPro" id="IPR003374">
    <property type="entry name" value="ApbE-like_sf"/>
</dbReference>
<keyword evidence="5 10" id="KW-0479">Metal-binding</keyword>
<dbReference type="InterPro" id="IPR024932">
    <property type="entry name" value="ApbE"/>
</dbReference>
<dbReference type="AlphaFoldDB" id="A0A2H5Y4X9"/>
<feature type="binding site" evidence="11">
    <location>
        <position position="149"/>
    </location>
    <ligand>
        <name>Mg(2+)</name>
        <dbReference type="ChEBI" id="CHEBI:18420"/>
    </ligand>
</feature>
<comment type="caution">
    <text evidence="12">The sequence shown here is derived from an EMBL/GenBank/DDBJ whole genome shotgun (WGS) entry which is preliminary data.</text>
</comment>
<dbReference type="SUPFAM" id="SSF143631">
    <property type="entry name" value="ApbE-like"/>
    <property type="match status" value="1"/>
</dbReference>